<name>A0ABS1TER7_9CLOT</name>
<evidence type="ECO:0000313" key="3">
    <source>
        <dbReference type="Proteomes" id="UP000632377"/>
    </source>
</evidence>
<gene>
    <name evidence="2" type="ORF">JK636_19310</name>
</gene>
<feature type="domain" description="N-acetyltransferase" evidence="1">
    <location>
        <begin position="138"/>
        <end position="293"/>
    </location>
</feature>
<dbReference type="RefSeq" id="WP_202750603.1">
    <property type="nucleotide sequence ID" value="NZ_JAESWC010000018.1"/>
</dbReference>
<evidence type="ECO:0000259" key="1">
    <source>
        <dbReference type="PROSITE" id="PS51186"/>
    </source>
</evidence>
<protein>
    <submittedName>
        <fullName evidence="2">GNAT family N-acetyltransferase</fullName>
    </submittedName>
</protein>
<dbReference type="CDD" id="cd04301">
    <property type="entry name" value="NAT_SF"/>
    <property type="match status" value="1"/>
</dbReference>
<dbReference type="EMBL" id="JAESWC010000018">
    <property type="protein sequence ID" value="MBL4937860.1"/>
    <property type="molecule type" value="Genomic_DNA"/>
</dbReference>
<sequence length="293" mass="33149">MSKYLFQHVKDDYFSIHYALYGTNIYMTYDWNELLNKFSPNGNGTLIIKDGSPVGGITINNNHLSSPFLIPPFCDVKVFWQEVINYSKKDSKNGTLYFDNIPESHTDIITSLGAEKRWAQRQMYRPTAEYNIKPNDDFYFTVPTEIDKNEIISVVYEAHLNGYTSTVYGKPNMFDIDEAISRRFISFSQTNTLHFGTIVKNKDTNKITAVCIAGIYPDSKNNFSTIHQVSVLPAYRKQGLAQAMIINSINTAHGTSSVIGLGVLVGNPAELLYQKLGFIKGPAYFNLVYIKRA</sequence>
<dbReference type="PROSITE" id="PS51186">
    <property type="entry name" value="GNAT"/>
    <property type="match status" value="1"/>
</dbReference>
<dbReference type="InterPro" id="IPR000182">
    <property type="entry name" value="GNAT_dom"/>
</dbReference>
<evidence type="ECO:0000313" key="2">
    <source>
        <dbReference type="EMBL" id="MBL4937860.1"/>
    </source>
</evidence>
<reference evidence="2 3" key="1">
    <citation type="submission" date="2021-01" db="EMBL/GenBank/DDBJ databases">
        <title>Genome public.</title>
        <authorList>
            <person name="Liu C."/>
            <person name="Sun Q."/>
        </authorList>
    </citation>
    <scope>NUCLEOTIDE SEQUENCE [LARGE SCALE GENOMIC DNA]</scope>
    <source>
        <strain evidence="2 3">YIM B02515</strain>
    </source>
</reference>
<keyword evidence="3" id="KW-1185">Reference proteome</keyword>
<dbReference type="InterPro" id="IPR016181">
    <property type="entry name" value="Acyl_CoA_acyltransferase"/>
</dbReference>
<accession>A0ABS1TER7</accession>
<organism evidence="2 3">
    <name type="scientific">Clostridium rhizosphaerae</name>
    <dbReference type="NCBI Taxonomy" id="2803861"/>
    <lineage>
        <taxon>Bacteria</taxon>
        <taxon>Bacillati</taxon>
        <taxon>Bacillota</taxon>
        <taxon>Clostridia</taxon>
        <taxon>Eubacteriales</taxon>
        <taxon>Clostridiaceae</taxon>
        <taxon>Clostridium</taxon>
    </lineage>
</organism>
<dbReference type="Gene3D" id="3.40.630.30">
    <property type="match status" value="1"/>
</dbReference>
<comment type="caution">
    <text evidence="2">The sequence shown here is derived from an EMBL/GenBank/DDBJ whole genome shotgun (WGS) entry which is preliminary data.</text>
</comment>
<dbReference type="SUPFAM" id="SSF55729">
    <property type="entry name" value="Acyl-CoA N-acyltransferases (Nat)"/>
    <property type="match status" value="1"/>
</dbReference>
<proteinExistence type="predicted"/>
<dbReference type="Pfam" id="PF00583">
    <property type="entry name" value="Acetyltransf_1"/>
    <property type="match status" value="1"/>
</dbReference>
<dbReference type="Proteomes" id="UP000632377">
    <property type="component" value="Unassembled WGS sequence"/>
</dbReference>